<dbReference type="EMBL" id="JBBPHU010000008">
    <property type="protein sequence ID" value="KAK7514643.1"/>
    <property type="molecule type" value="Genomic_DNA"/>
</dbReference>
<organism evidence="2 3">
    <name type="scientific">Phyllosticta citriasiana</name>
    <dbReference type="NCBI Taxonomy" id="595635"/>
    <lineage>
        <taxon>Eukaryota</taxon>
        <taxon>Fungi</taxon>
        <taxon>Dikarya</taxon>
        <taxon>Ascomycota</taxon>
        <taxon>Pezizomycotina</taxon>
        <taxon>Dothideomycetes</taxon>
        <taxon>Dothideomycetes incertae sedis</taxon>
        <taxon>Botryosphaeriales</taxon>
        <taxon>Phyllostictaceae</taxon>
        <taxon>Phyllosticta</taxon>
    </lineage>
</organism>
<keyword evidence="3" id="KW-1185">Reference proteome</keyword>
<sequence length="316" mass="35173">MSSTTEPDMSFLDRHPGGQGRLILNAPTGSRHVLQNLSISVIEKDCPVVALAFESSENGTPTADLDVPSIAAGISLVRFIYTRNYAWPLLQDDVPLLPTAHVLIVANSLDYDELYQEAYANLVAKIDNAADFPSPPSDLCATIRFLWEHTGVSFIKEYILSYCIAAFEQHTLGSNPEFIELCQEHFDFHMDLSRVNRERGFEHAGIFQLPGPNRKPTLPPPEDYYIACAFSGNSDEDPVGEEDDAYSIDDVVFDSDEDDDEQRLGLPMRLKMNPQVDYETTNEPASPTSEASYVMVDDNPFQSTFDTDSESGWSVV</sequence>
<reference evidence="2 3" key="1">
    <citation type="submission" date="2024-04" db="EMBL/GenBank/DDBJ databases">
        <title>Phyllosticta paracitricarpa is synonymous to the EU quarantine fungus P. citricarpa based on phylogenomic analyses.</title>
        <authorList>
            <consortium name="Lawrence Berkeley National Laboratory"/>
            <person name="Van Ingen-Buijs V.A."/>
            <person name="Van Westerhoven A.C."/>
            <person name="Haridas S."/>
            <person name="Skiadas P."/>
            <person name="Martin F."/>
            <person name="Groenewald J.Z."/>
            <person name="Crous P.W."/>
            <person name="Seidl M.F."/>
        </authorList>
    </citation>
    <scope>NUCLEOTIDE SEQUENCE [LARGE SCALE GENOMIC DNA]</scope>
    <source>
        <strain evidence="2 3">CBS 123371</strain>
    </source>
</reference>
<comment type="caution">
    <text evidence="2">The sequence shown here is derived from an EMBL/GenBank/DDBJ whole genome shotgun (WGS) entry which is preliminary data.</text>
</comment>
<evidence type="ECO:0000256" key="1">
    <source>
        <dbReference type="SAM" id="MobiDB-lite"/>
    </source>
</evidence>
<gene>
    <name evidence="2" type="ORF">IWZ03DRAFT_416036</name>
</gene>
<proteinExistence type="predicted"/>
<accession>A0ABR1KIN7</accession>
<feature type="region of interest" description="Disordered" evidence="1">
    <location>
        <begin position="296"/>
        <end position="316"/>
    </location>
</feature>
<dbReference type="PROSITE" id="PS00191">
    <property type="entry name" value="CYTOCHROME_B5_1"/>
    <property type="match status" value="1"/>
</dbReference>
<evidence type="ECO:0000313" key="3">
    <source>
        <dbReference type="Proteomes" id="UP001363622"/>
    </source>
</evidence>
<dbReference type="Proteomes" id="UP001363622">
    <property type="component" value="Unassembled WGS sequence"/>
</dbReference>
<protein>
    <submittedName>
        <fullName evidence="2">Uncharacterized protein</fullName>
    </submittedName>
</protein>
<name>A0ABR1KIN7_9PEZI</name>
<dbReference type="InterPro" id="IPR018506">
    <property type="entry name" value="Cyt_B5_heme-BS"/>
</dbReference>
<feature type="compositionally biased region" description="Polar residues" evidence="1">
    <location>
        <begin position="300"/>
        <end position="316"/>
    </location>
</feature>
<evidence type="ECO:0000313" key="2">
    <source>
        <dbReference type="EMBL" id="KAK7514643.1"/>
    </source>
</evidence>